<dbReference type="InterPro" id="IPR032716">
    <property type="entry name" value="ACC_epsilon"/>
</dbReference>
<comment type="caution">
    <text evidence="1">The sequence shown here is derived from an EMBL/GenBank/DDBJ whole genome shotgun (WGS) entry which is preliminary data.</text>
</comment>
<dbReference type="RefSeq" id="WP_378485937.1">
    <property type="nucleotide sequence ID" value="NZ_JBHUFB010000010.1"/>
</dbReference>
<proteinExistence type="predicted"/>
<evidence type="ECO:0000313" key="1">
    <source>
        <dbReference type="EMBL" id="MFD1813484.1"/>
    </source>
</evidence>
<dbReference type="Proteomes" id="UP001597286">
    <property type="component" value="Unassembled WGS sequence"/>
</dbReference>
<protein>
    <submittedName>
        <fullName evidence="1">Acyl-CoA carboxylase subunit epsilon</fullName>
    </submittedName>
</protein>
<reference evidence="2" key="1">
    <citation type="journal article" date="2019" name="Int. J. Syst. Evol. Microbiol.">
        <title>The Global Catalogue of Microorganisms (GCM) 10K type strain sequencing project: providing services to taxonomists for standard genome sequencing and annotation.</title>
        <authorList>
            <consortium name="The Broad Institute Genomics Platform"/>
            <consortium name="The Broad Institute Genome Sequencing Center for Infectious Disease"/>
            <person name="Wu L."/>
            <person name="Ma J."/>
        </authorList>
    </citation>
    <scope>NUCLEOTIDE SEQUENCE [LARGE SCALE GENOMIC DNA]</scope>
    <source>
        <strain evidence="2">DT72</strain>
    </source>
</reference>
<keyword evidence="2" id="KW-1185">Reference proteome</keyword>
<sequence>MTITDNALAEVEVLTEAAETIDAAAATEGRQLPVIKVLKGNPSDADIAALVAVLAAAGSTEAPVDTTPADHWGEPTSMHRVRAPFSPYAFNNRA</sequence>
<name>A0ABW4P6Y7_9NOCA</name>
<dbReference type="EMBL" id="JBHUFB010000010">
    <property type="protein sequence ID" value="MFD1813484.1"/>
    <property type="molecule type" value="Genomic_DNA"/>
</dbReference>
<gene>
    <name evidence="1" type="ORF">ACFSJG_14775</name>
</gene>
<organism evidence="1 2">
    <name type="scientific">Rhodococcus gannanensis</name>
    <dbReference type="NCBI Taxonomy" id="1960308"/>
    <lineage>
        <taxon>Bacteria</taxon>
        <taxon>Bacillati</taxon>
        <taxon>Actinomycetota</taxon>
        <taxon>Actinomycetes</taxon>
        <taxon>Mycobacteriales</taxon>
        <taxon>Nocardiaceae</taxon>
        <taxon>Rhodococcus</taxon>
    </lineage>
</organism>
<accession>A0ABW4P6Y7</accession>
<dbReference type="Pfam" id="PF13822">
    <property type="entry name" value="ACC_epsilon"/>
    <property type="match status" value="1"/>
</dbReference>
<evidence type="ECO:0000313" key="2">
    <source>
        <dbReference type="Proteomes" id="UP001597286"/>
    </source>
</evidence>